<reference evidence="2" key="1">
    <citation type="submission" date="2023-01" db="EMBL/GenBank/DDBJ databases">
        <title>Genome-based studies on antimicrobial resistance profiles of Riemerella anatipestifer in China, 1994 to 2021.</title>
        <authorList>
            <person name="Yang Z."/>
            <person name="Zhu D."/>
        </authorList>
    </citation>
    <scope>NUCLEOTIDE SEQUENCE</scope>
    <source>
        <strain evidence="2">RCAD1218</strain>
    </source>
</reference>
<dbReference type="EMBL" id="JAQZHK010000004">
    <property type="protein sequence ID" value="MDY3512733.1"/>
    <property type="molecule type" value="Genomic_DNA"/>
</dbReference>
<organism evidence="2 3">
    <name type="scientific">Riemerella anatipestifer</name>
    <name type="common">Moraxella anatipestifer</name>
    <dbReference type="NCBI Taxonomy" id="34085"/>
    <lineage>
        <taxon>Bacteria</taxon>
        <taxon>Pseudomonadati</taxon>
        <taxon>Bacteroidota</taxon>
        <taxon>Flavobacteriia</taxon>
        <taxon>Flavobacteriales</taxon>
        <taxon>Weeksellaceae</taxon>
        <taxon>Riemerella</taxon>
    </lineage>
</organism>
<evidence type="ECO:0000313" key="2">
    <source>
        <dbReference type="EMBL" id="MDY3512733.1"/>
    </source>
</evidence>
<name>A0AAP6HFM0_RIEAN</name>
<protein>
    <submittedName>
        <fullName evidence="2">Uncharacterized protein</fullName>
    </submittedName>
</protein>
<feature type="region of interest" description="Disordered" evidence="1">
    <location>
        <begin position="76"/>
        <end position="105"/>
    </location>
</feature>
<feature type="compositionally biased region" description="Pro residues" evidence="1">
    <location>
        <begin position="84"/>
        <end position="93"/>
    </location>
</feature>
<feature type="compositionally biased region" description="Low complexity" evidence="1">
    <location>
        <begin position="96"/>
        <end position="105"/>
    </location>
</feature>
<proteinExistence type="predicted"/>
<evidence type="ECO:0000313" key="3">
    <source>
        <dbReference type="Proteomes" id="UP001284033"/>
    </source>
</evidence>
<evidence type="ECO:0000256" key="1">
    <source>
        <dbReference type="SAM" id="MobiDB-lite"/>
    </source>
</evidence>
<dbReference type="AlphaFoldDB" id="A0AAP6HFM0"/>
<sequence length="218" mass="25108">MNKKILELLKTKYKDLGLRESILKVTADRLARTVKEEAEETEITQAVESVESELRIYQSFEDRNRTLLKEVKDLKEKLEKNEPNPTPNPNPEPKPNEGNPEPNPMLELLKELKGEITALKSEKIQQTNKEKLTAKLQELGVNENFYKLHIDGKTFENDEQINEFANQLKESQDAFAQSINNDLLKNQSNPLFGNRPIEGQVSADVQDYIKTKFNQNQN</sequence>
<comment type="caution">
    <text evidence="2">The sequence shown here is derived from an EMBL/GenBank/DDBJ whole genome shotgun (WGS) entry which is preliminary data.</text>
</comment>
<dbReference type="Proteomes" id="UP001284033">
    <property type="component" value="Unassembled WGS sequence"/>
</dbReference>
<accession>A0AAP6HFM0</accession>
<gene>
    <name evidence="2" type="ORF">PG303_05830</name>
</gene>